<comment type="caution">
    <text evidence="3">The sequence shown here is derived from an EMBL/GenBank/DDBJ whole genome shotgun (WGS) entry which is preliminary data.</text>
</comment>
<proteinExistence type="predicted"/>
<gene>
    <name evidence="3" type="ORF">GCM10017620_19870</name>
</gene>
<reference evidence="3" key="1">
    <citation type="journal article" date="2014" name="Int. J. Syst. Evol. Microbiol.">
        <title>Complete genome of a new Firmicutes species belonging to the dominant human colonic microbiota ('Ruminococcus bicirculans') reveals two chromosomes and a selective capacity to utilize plant glucans.</title>
        <authorList>
            <consortium name="NISC Comparative Sequencing Program"/>
            <person name="Wegmann U."/>
            <person name="Louis P."/>
            <person name="Goesmann A."/>
            <person name="Henrissat B."/>
            <person name="Duncan S.H."/>
            <person name="Flint H.J."/>
        </authorList>
    </citation>
    <scope>NUCLEOTIDE SEQUENCE</scope>
    <source>
        <strain evidence="3">VKM B-1499</strain>
    </source>
</reference>
<accession>A0ABQ5T8B1</accession>
<dbReference type="Proteomes" id="UP001143509">
    <property type="component" value="Unassembled WGS sequence"/>
</dbReference>
<name>A0ABQ5T8B1_9CAUL</name>
<dbReference type="EMBL" id="BSFD01000005">
    <property type="protein sequence ID" value="GLK49014.1"/>
    <property type="molecule type" value="Genomic_DNA"/>
</dbReference>
<evidence type="ECO:0000256" key="2">
    <source>
        <dbReference type="SAM" id="MobiDB-lite"/>
    </source>
</evidence>
<organism evidence="3 4">
    <name type="scientific">Brevundimonas intermedia</name>
    <dbReference type="NCBI Taxonomy" id="74315"/>
    <lineage>
        <taxon>Bacteria</taxon>
        <taxon>Pseudomonadati</taxon>
        <taxon>Pseudomonadota</taxon>
        <taxon>Alphaproteobacteria</taxon>
        <taxon>Caulobacterales</taxon>
        <taxon>Caulobacteraceae</taxon>
        <taxon>Brevundimonas</taxon>
    </lineage>
</organism>
<sequence length="354" mass="38239">MQSDTSSHAWQMAREHRSEVRAYTNVNLRAYVRLRVTQVDALCGLFFDELSQVKNQTRYGRDLFNIGAEFATVALGVSGSPAEQLAALSGIQLSVNDTFDASERAMLLSPDPHKVFLLVKQTQDGIDPPTLQTFAEADTYVRDYARPCTFLGIQTVIDRALREELERNEPGGRLADLNAVMDEVLEVVNGSDGTLASLAGQGLPLYWLFVLAPTGAEEQSHVMALLPSDTRSAVASVYADAAKREEIGALLQDLDTRAPAVPRSARAAKTAYDAEQKQKAADAAERVRVENALRLQQAEVQRALQEQRLADAQARVLQAQKEADDAAAARIAAESAAAGSEEAGPAVTDPDGST</sequence>
<evidence type="ECO:0000313" key="4">
    <source>
        <dbReference type="Proteomes" id="UP001143509"/>
    </source>
</evidence>
<feature type="coiled-coil region" evidence="1">
    <location>
        <begin position="286"/>
        <end position="329"/>
    </location>
</feature>
<feature type="compositionally biased region" description="Low complexity" evidence="2">
    <location>
        <begin position="332"/>
        <end position="346"/>
    </location>
</feature>
<protein>
    <submittedName>
        <fullName evidence="3">Uncharacterized protein</fullName>
    </submittedName>
</protein>
<feature type="region of interest" description="Disordered" evidence="2">
    <location>
        <begin position="332"/>
        <end position="354"/>
    </location>
</feature>
<reference evidence="3" key="2">
    <citation type="submission" date="2023-01" db="EMBL/GenBank/DDBJ databases">
        <authorList>
            <person name="Sun Q."/>
            <person name="Evtushenko L."/>
        </authorList>
    </citation>
    <scope>NUCLEOTIDE SEQUENCE</scope>
    <source>
        <strain evidence="3">VKM B-1499</strain>
    </source>
</reference>
<keyword evidence="1" id="KW-0175">Coiled coil</keyword>
<evidence type="ECO:0000313" key="3">
    <source>
        <dbReference type="EMBL" id="GLK49014.1"/>
    </source>
</evidence>
<evidence type="ECO:0000256" key="1">
    <source>
        <dbReference type="SAM" id="Coils"/>
    </source>
</evidence>
<keyword evidence="4" id="KW-1185">Reference proteome</keyword>